<feature type="chain" id="PRO_5017052247" evidence="1">
    <location>
        <begin position="27"/>
        <end position="506"/>
    </location>
</feature>
<proteinExistence type="predicted"/>
<gene>
    <name evidence="3" type="ORF">SCODWIG_00390</name>
</gene>
<dbReference type="InterPro" id="IPR029058">
    <property type="entry name" value="AB_hydrolase_fold"/>
</dbReference>
<evidence type="ECO:0000313" key="4">
    <source>
        <dbReference type="Proteomes" id="UP000262825"/>
    </source>
</evidence>
<sequence>MLTTQFLGGLFFISIIHQLITPKSKARDEKAINNKIKHPAKIIFTPATRSNSSNTNKVYENPFEHVHDDENNVQHMKNNDGKNNGKTAGSKQGLFFSEPTELVPDLNYYFQQYGLLIEPFKVTTEDGFVLDLWHIINPSIKQGNVSGNSSSSLTNEEKSDSKRKGKLPILFIHGLLQSSGSFASSGTESIAYYLSKIGERDCWLGNNRCGFDPEWDTTKLKQYKKGNGSTSVKWDWDIQEMCNYDLPCLVDFVLMKTGCFKLNLIGHSQGTMQSLLSLVNKTQLINKIDNFVALSPAIYPGELLYKKIPVILMAFFIDFKLVYGIKSFIPLMLKMRNIMVGTKIFSNLSYIMFNYLFDWSDTLWNPKLRNRHFLFSPVAISVKLMRWWLSPSNPSFRNGKFSKAFFPDDKIWFPTVEYHEHNATADISDNFHKHQLKNSGNEWPKILIFAPKQDRLVDGARLINHFTTYEDPTVYKIWYIEDYSHLDVLWAKDVITKIAQPILEHI</sequence>
<dbReference type="SUPFAM" id="SSF53474">
    <property type="entry name" value="alpha/beta-Hydrolases"/>
    <property type="match status" value="1"/>
</dbReference>
<evidence type="ECO:0000313" key="3">
    <source>
        <dbReference type="EMBL" id="SSD58629.1"/>
    </source>
</evidence>
<dbReference type="EMBL" id="UFAJ01000030">
    <property type="protein sequence ID" value="SSD58629.1"/>
    <property type="molecule type" value="Genomic_DNA"/>
</dbReference>
<reference evidence="4" key="1">
    <citation type="submission" date="2018-06" db="EMBL/GenBank/DDBJ databases">
        <authorList>
            <person name="Guldener U."/>
        </authorList>
    </citation>
    <scope>NUCLEOTIDE SEQUENCE [LARGE SCALE GENOMIC DNA]</scope>
    <source>
        <strain evidence="4">UTAD17</strain>
    </source>
</reference>
<name>A0A376B1Y5_9ASCO</name>
<accession>A0A376B1Y5</accession>
<organism evidence="3 4">
    <name type="scientific">Saccharomycodes ludwigii</name>
    <dbReference type="NCBI Taxonomy" id="36035"/>
    <lineage>
        <taxon>Eukaryota</taxon>
        <taxon>Fungi</taxon>
        <taxon>Dikarya</taxon>
        <taxon>Ascomycota</taxon>
        <taxon>Saccharomycotina</taxon>
        <taxon>Saccharomycetes</taxon>
        <taxon>Saccharomycodales</taxon>
        <taxon>Saccharomycodaceae</taxon>
        <taxon>Saccharomycodes</taxon>
    </lineage>
</organism>
<dbReference type="PANTHER" id="PTHR11005">
    <property type="entry name" value="LYSOSOMAL ACID LIPASE-RELATED"/>
    <property type="match status" value="1"/>
</dbReference>
<protein>
    <submittedName>
        <fullName evidence="3">Related to Sterol esterase 2</fullName>
    </submittedName>
</protein>
<dbReference type="GO" id="GO:0006629">
    <property type="term" value="P:lipid metabolic process"/>
    <property type="evidence" value="ECO:0007669"/>
    <property type="project" value="InterPro"/>
</dbReference>
<evidence type="ECO:0000256" key="1">
    <source>
        <dbReference type="SAM" id="SignalP"/>
    </source>
</evidence>
<evidence type="ECO:0000259" key="2">
    <source>
        <dbReference type="Pfam" id="PF04083"/>
    </source>
</evidence>
<dbReference type="VEuPathDB" id="FungiDB:SCODWIG_00390"/>
<dbReference type="OrthoDB" id="6130531at2759"/>
<dbReference type="InterPro" id="IPR006693">
    <property type="entry name" value="AB_hydrolase_lipase"/>
</dbReference>
<dbReference type="Pfam" id="PF04083">
    <property type="entry name" value="Abhydro_lipase"/>
    <property type="match status" value="1"/>
</dbReference>
<keyword evidence="1" id="KW-0732">Signal</keyword>
<dbReference type="AlphaFoldDB" id="A0A376B1Y5"/>
<dbReference type="Proteomes" id="UP000262825">
    <property type="component" value="Unassembled WGS sequence"/>
</dbReference>
<feature type="domain" description="Partial AB-hydrolase lipase" evidence="2">
    <location>
        <begin position="107"/>
        <end position="185"/>
    </location>
</feature>
<feature type="signal peptide" evidence="1">
    <location>
        <begin position="1"/>
        <end position="26"/>
    </location>
</feature>
<dbReference type="Gene3D" id="3.40.50.1820">
    <property type="entry name" value="alpha/beta hydrolase"/>
    <property type="match status" value="1"/>
</dbReference>
<keyword evidence="4" id="KW-1185">Reference proteome</keyword>